<dbReference type="InterPro" id="IPR010282">
    <property type="entry name" value="Uncharacterised_HutD/Ves"/>
</dbReference>
<proteinExistence type="predicted"/>
<evidence type="ECO:0000313" key="2">
    <source>
        <dbReference type="Proteomes" id="UP000662701"/>
    </source>
</evidence>
<dbReference type="EMBL" id="JABCQH010000014">
    <property type="protein sequence ID" value="MBF0889439.1"/>
    <property type="molecule type" value="Genomic_DNA"/>
</dbReference>
<sequence>MTLCHIRLNSLPGTLWKNGAGITRLLIERPEWRLSVATISRVAPFSSFPGLFRQMGLLAGNGVRLLPTSDTLPLVLGQLGDLIQFDGTLPLTGMPLDGPVEVLNLMRPVDRNGPNLITITPGNPPAGSLRGFIPVTGEWNVLTHQQHDTLAYGDVFLSELPFKLTILKPGQIAYGIS</sequence>
<dbReference type="Gene3D" id="2.60.120.10">
    <property type="entry name" value="Jelly Rolls"/>
    <property type="match status" value="1"/>
</dbReference>
<keyword evidence="2" id="KW-1185">Reference proteome</keyword>
<accession>A0ABR9YY17</accession>
<dbReference type="PANTHER" id="PTHR37943:SF1">
    <property type="entry name" value="PROTEIN VES"/>
    <property type="match status" value="1"/>
</dbReference>
<dbReference type="InterPro" id="IPR011051">
    <property type="entry name" value="RmlC_Cupin_sf"/>
</dbReference>
<gene>
    <name evidence="1" type="ORF">HKD19_12910</name>
</gene>
<comment type="caution">
    <text evidence="1">The sequence shown here is derived from an EMBL/GenBank/DDBJ whole genome shotgun (WGS) entry which is preliminary data.</text>
</comment>
<dbReference type="InterPro" id="IPR014710">
    <property type="entry name" value="RmlC-like_jellyroll"/>
</dbReference>
<dbReference type="PANTHER" id="PTHR37943">
    <property type="entry name" value="PROTEIN VES"/>
    <property type="match status" value="1"/>
</dbReference>
<dbReference type="Proteomes" id="UP000662701">
    <property type="component" value="Unassembled WGS sequence"/>
</dbReference>
<evidence type="ECO:0000313" key="1">
    <source>
        <dbReference type="EMBL" id="MBF0889439.1"/>
    </source>
</evidence>
<name>A0ABR9YY17_9PROT</name>
<organism evidence="1 2">
    <name type="scientific">Gluconobacter cadivus</name>
    <dbReference type="NCBI Taxonomy" id="2728101"/>
    <lineage>
        <taxon>Bacteria</taxon>
        <taxon>Pseudomonadati</taxon>
        <taxon>Pseudomonadota</taxon>
        <taxon>Alphaproteobacteria</taxon>
        <taxon>Acetobacterales</taxon>
        <taxon>Acetobacteraceae</taxon>
        <taxon>Gluconobacter</taxon>
    </lineage>
</organism>
<dbReference type="RefSeq" id="WP_194263207.1">
    <property type="nucleotide sequence ID" value="NZ_JABCQH010000014.1"/>
</dbReference>
<protein>
    <submittedName>
        <fullName evidence="1">HutD family protein</fullName>
    </submittedName>
</protein>
<reference evidence="2" key="1">
    <citation type="submission" date="2020-04" db="EMBL/GenBank/DDBJ databases">
        <title>Description of novel Gluconacetobacter.</title>
        <authorList>
            <person name="Sombolestani A."/>
        </authorList>
    </citation>
    <scope>NUCLEOTIDE SEQUENCE [LARGE SCALE GENOMIC DNA]</scope>
    <source>
        <strain evidence="2">LMG 1745</strain>
    </source>
</reference>
<dbReference type="SUPFAM" id="SSF51182">
    <property type="entry name" value="RmlC-like cupins"/>
    <property type="match status" value="1"/>
</dbReference>
<reference evidence="1 2" key="2">
    <citation type="submission" date="2020-11" db="EMBL/GenBank/DDBJ databases">
        <title>Description of novel Gluconobacter species.</title>
        <authorList>
            <person name="Cleenwerck I."/>
            <person name="Cnockaert M."/>
            <person name="Borremans W."/>
            <person name="Wieme A.D."/>
            <person name="De Vuyst L."/>
            <person name="Vandamme P."/>
        </authorList>
    </citation>
    <scope>NUCLEOTIDE SEQUENCE [LARGE SCALE GENOMIC DNA]</scope>
    <source>
        <strain evidence="1 2">LMG 1745</strain>
    </source>
</reference>
<dbReference type="Pfam" id="PF05962">
    <property type="entry name" value="HutD"/>
    <property type="match status" value="1"/>
</dbReference>